<sequence>MEKSNWLVGICRVERRLTRLIPRLAMTDTVVLLSTAHVASMTPPSSLSPREDDVAPLPCALPSLLQLLDFPTTKALADTLLVHPNTRREAIERDRRVTFFRGKEVRKCFRNNYGNYTVEDIGHSLLTHGFIHKSRRIKAPQSSPQTKAPLSPYPYLDIDETNQTFSEDGVYTWMYEGSSALRNLASLSFFALLCMGVLYPVWPAWGQKMLWDSGVTVALTTGIVLVVRFMTWLCVWLATGQHVWVLPKLPLLHPTYTVRSPANSAAKTSWVPRAAVVFILVSVVIMMWNYPPPCASAKKGCVGFGRKLIKEAYRGTLLQRFSQEEKDFAMTMFRILQAEFKKVKKMADFLRGRKGMPVRQAIEMGKRVEFFRGDKLGKFLLNNAVAERYCPTPVTDKAQALEMGKLLIQYGFIHRSNRDERNKKVLQPTQDTSFVADGYYTWMYDGPTTFRNFLTTLLIIGFTGLVCYPIWPQWIKVVVWYCSVTFLIFIFVFSLVRVFAFFILWLVGIEFWFLPNIYDDNLGVIDSFKPLYSLRSTDVSERKYRAIACVLFIAMCVWIAQQPTDFDEYMELTKQFTDDIYSGKLIDDMSQQQRDSIDKMKIPDLEELMKDDASDIFAEKDEDAIFDSYMDAKYFSEDGEDIDKEDL</sequence>
<evidence type="ECO:0000256" key="10">
    <source>
        <dbReference type="ARBA" id="ARBA00023136"/>
    </source>
</evidence>
<evidence type="ECO:0000313" key="14">
    <source>
        <dbReference type="Proteomes" id="UP000285060"/>
    </source>
</evidence>
<organism evidence="13 14">
    <name type="scientific">Aphanomyces invadans</name>
    <dbReference type="NCBI Taxonomy" id="157072"/>
    <lineage>
        <taxon>Eukaryota</taxon>
        <taxon>Sar</taxon>
        <taxon>Stramenopiles</taxon>
        <taxon>Oomycota</taxon>
        <taxon>Saprolegniomycetes</taxon>
        <taxon>Saprolegniales</taxon>
        <taxon>Verrucalvaceae</taxon>
        <taxon>Aphanomyces</taxon>
    </lineage>
</organism>
<feature type="transmembrane region" description="Helical" evidence="11">
    <location>
        <begin position="453"/>
        <end position="471"/>
    </location>
</feature>
<feature type="transmembrane region" description="Helical" evidence="11">
    <location>
        <begin position="214"/>
        <end position="238"/>
    </location>
</feature>
<evidence type="ECO:0000256" key="1">
    <source>
        <dbReference type="ARBA" id="ARBA00004477"/>
    </source>
</evidence>
<name>A0A3R6V8P4_9STRA</name>
<comment type="similarity">
    <text evidence="2">Belongs to the SEC62 family.</text>
</comment>
<dbReference type="AlphaFoldDB" id="A0A3R6V8P4"/>
<evidence type="ECO:0000256" key="3">
    <source>
        <dbReference type="ARBA" id="ARBA00021257"/>
    </source>
</evidence>
<feature type="transmembrane region" description="Helical" evidence="11">
    <location>
        <begin position="477"/>
        <end position="507"/>
    </location>
</feature>
<evidence type="ECO:0000259" key="12">
    <source>
        <dbReference type="PROSITE" id="PS50186"/>
    </source>
</evidence>
<dbReference type="PANTHER" id="PTHR12443">
    <property type="entry name" value="TRANSLOCATION PROTEIN SEC62"/>
    <property type="match status" value="1"/>
</dbReference>
<reference evidence="13 14" key="1">
    <citation type="submission" date="2018-08" db="EMBL/GenBank/DDBJ databases">
        <title>Aphanomyces genome sequencing and annotation.</title>
        <authorList>
            <person name="Minardi D."/>
            <person name="Oidtmann B."/>
            <person name="Van Der Giezen M."/>
            <person name="Studholme D.J."/>
        </authorList>
    </citation>
    <scope>NUCLEOTIDE SEQUENCE [LARGE SCALE GENOMIC DNA]</scope>
    <source>
        <strain evidence="13 14">NJM0002</strain>
    </source>
</reference>
<comment type="caution">
    <text evidence="13">The sequence shown here is derived from an EMBL/GenBank/DDBJ whole genome shotgun (WGS) entry which is preliminary data.</text>
</comment>
<keyword evidence="9" id="KW-0811">Translocation</keyword>
<dbReference type="Proteomes" id="UP000285060">
    <property type="component" value="Unassembled WGS sequence"/>
</dbReference>
<dbReference type="GO" id="GO:0035556">
    <property type="term" value="P:intracellular signal transduction"/>
    <property type="evidence" value="ECO:0007669"/>
    <property type="project" value="InterPro"/>
</dbReference>
<keyword evidence="4" id="KW-0813">Transport</keyword>
<keyword evidence="5 11" id="KW-0812">Transmembrane</keyword>
<evidence type="ECO:0000313" key="13">
    <source>
        <dbReference type="EMBL" id="RHY27940.1"/>
    </source>
</evidence>
<dbReference type="VEuPathDB" id="FungiDB:H310_03129"/>
<dbReference type="PROSITE" id="PS50186">
    <property type="entry name" value="DEP"/>
    <property type="match status" value="1"/>
</dbReference>
<keyword evidence="6" id="KW-0256">Endoplasmic reticulum</keyword>
<feature type="transmembrane region" description="Helical" evidence="11">
    <location>
        <begin position="544"/>
        <end position="560"/>
    </location>
</feature>
<evidence type="ECO:0000256" key="8">
    <source>
        <dbReference type="ARBA" id="ARBA00022989"/>
    </source>
</evidence>
<proteinExistence type="inferred from homology"/>
<feature type="domain" description="DEP" evidence="12">
    <location>
        <begin position="371"/>
        <end position="444"/>
    </location>
</feature>
<keyword evidence="7" id="KW-0653">Protein transport</keyword>
<accession>A0A3R6V8P4</accession>
<gene>
    <name evidence="13" type="ORF">DYB32_006419</name>
</gene>
<evidence type="ECO:0000256" key="4">
    <source>
        <dbReference type="ARBA" id="ARBA00022448"/>
    </source>
</evidence>
<dbReference type="InterPro" id="IPR004728">
    <property type="entry name" value="Sec62"/>
</dbReference>
<evidence type="ECO:0000256" key="2">
    <source>
        <dbReference type="ARBA" id="ARBA00010604"/>
    </source>
</evidence>
<dbReference type="InterPro" id="IPR000591">
    <property type="entry name" value="DEP_dom"/>
</dbReference>
<evidence type="ECO:0000256" key="7">
    <source>
        <dbReference type="ARBA" id="ARBA00022927"/>
    </source>
</evidence>
<dbReference type="GO" id="GO:0005789">
    <property type="term" value="C:endoplasmic reticulum membrane"/>
    <property type="evidence" value="ECO:0007669"/>
    <property type="project" value="UniProtKB-SubCell"/>
</dbReference>
<keyword evidence="10 11" id="KW-0472">Membrane</keyword>
<protein>
    <recommendedName>
        <fullName evidence="3">Translocation protein SEC62</fullName>
    </recommendedName>
</protein>
<dbReference type="VEuPathDB" id="FungiDB:H310_03130"/>
<feature type="transmembrane region" description="Helical" evidence="11">
    <location>
        <begin position="184"/>
        <end position="202"/>
    </location>
</feature>
<evidence type="ECO:0000256" key="11">
    <source>
        <dbReference type="SAM" id="Phobius"/>
    </source>
</evidence>
<evidence type="ECO:0000256" key="5">
    <source>
        <dbReference type="ARBA" id="ARBA00022692"/>
    </source>
</evidence>
<evidence type="ECO:0000256" key="6">
    <source>
        <dbReference type="ARBA" id="ARBA00022824"/>
    </source>
</evidence>
<dbReference type="PANTHER" id="PTHR12443:SF9">
    <property type="entry name" value="TRANSLOCATION PROTEIN SEC62"/>
    <property type="match status" value="1"/>
</dbReference>
<comment type="subcellular location">
    <subcellularLocation>
        <location evidence="1">Endoplasmic reticulum membrane</location>
        <topology evidence="1">Multi-pass membrane protein</topology>
    </subcellularLocation>
</comment>
<dbReference type="EMBL" id="QUSY01000674">
    <property type="protein sequence ID" value="RHY27940.1"/>
    <property type="molecule type" value="Genomic_DNA"/>
</dbReference>
<evidence type="ECO:0000256" key="9">
    <source>
        <dbReference type="ARBA" id="ARBA00023010"/>
    </source>
</evidence>
<dbReference type="Pfam" id="PF03839">
    <property type="entry name" value="Sec62"/>
    <property type="match status" value="2"/>
</dbReference>
<keyword evidence="8 11" id="KW-1133">Transmembrane helix</keyword>
<dbReference type="GO" id="GO:0031204">
    <property type="term" value="P:post-translational protein targeting to membrane, translocation"/>
    <property type="evidence" value="ECO:0007669"/>
    <property type="project" value="TreeGrafter"/>
</dbReference>
<keyword evidence="14" id="KW-1185">Reference proteome</keyword>